<evidence type="ECO:0000256" key="6">
    <source>
        <dbReference type="ARBA" id="ARBA00022786"/>
    </source>
</evidence>
<keyword evidence="9 11" id="KW-0472">Membrane</keyword>
<dbReference type="PROSITE" id="PS51292">
    <property type="entry name" value="ZF_RING_CH"/>
    <property type="match status" value="1"/>
</dbReference>
<evidence type="ECO:0000313" key="14">
    <source>
        <dbReference type="EMBL" id="PIC45829.1"/>
    </source>
</evidence>
<dbReference type="GO" id="GO:0016020">
    <property type="term" value="C:membrane"/>
    <property type="evidence" value="ECO:0007669"/>
    <property type="project" value="UniProtKB-SubCell"/>
</dbReference>
<evidence type="ECO:0000256" key="1">
    <source>
        <dbReference type="ARBA" id="ARBA00004141"/>
    </source>
</evidence>
<keyword evidence="7" id="KW-0862">Zinc</keyword>
<evidence type="ECO:0000313" key="15">
    <source>
        <dbReference type="Proteomes" id="UP000230233"/>
    </source>
</evidence>
<dbReference type="Pfam" id="PF12906">
    <property type="entry name" value="RINGv"/>
    <property type="match status" value="1"/>
</dbReference>
<comment type="subcellular location">
    <subcellularLocation>
        <location evidence="1">Membrane</location>
        <topology evidence="1">Multi-pass membrane protein</topology>
    </subcellularLocation>
</comment>
<evidence type="ECO:0000259" key="13">
    <source>
        <dbReference type="PROSITE" id="PS51292"/>
    </source>
</evidence>
<dbReference type="Proteomes" id="UP000230233">
    <property type="component" value="Chromosome II"/>
</dbReference>
<dbReference type="CDD" id="cd16495">
    <property type="entry name" value="RING_CH-C4HC3_MARCH"/>
    <property type="match status" value="1"/>
</dbReference>
<reference evidence="15" key="1">
    <citation type="submission" date="2017-10" db="EMBL/GenBank/DDBJ databases">
        <title>Rapid genome shrinkage in a self-fertile nematode reveals novel sperm competition proteins.</title>
        <authorList>
            <person name="Yin D."/>
            <person name="Schwarz E.M."/>
            <person name="Thomas C.G."/>
            <person name="Felde R.L."/>
            <person name="Korf I.F."/>
            <person name="Cutter A.D."/>
            <person name="Schartner C.M."/>
            <person name="Ralston E.J."/>
            <person name="Meyer B.J."/>
            <person name="Haag E.S."/>
        </authorList>
    </citation>
    <scope>NUCLEOTIDE SEQUENCE [LARGE SCALE GENOMIC DNA]</scope>
    <source>
        <strain evidence="15">JU1422</strain>
    </source>
</reference>
<evidence type="ECO:0000256" key="11">
    <source>
        <dbReference type="SAM" id="Phobius"/>
    </source>
</evidence>
<dbReference type="PANTHER" id="PTHR46065">
    <property type="entry name" value="E3 UBIQUITIN-PROTEIN LIGASE MARCH 2/3 FAMILY MEMBER"/>
    <property type="match status" value="1"/>
</dbReference>
<sequence>MMCTMIDRNEEQTLKTARSETVCSPKNLSTKTMLCRICFDTETNLDHLIRPCACSGTVAFVHNSCLERWVRATSNIQCTICQSEFELIPAGLKEWKDISFPKPLSDLPEDYMEFGCTIAWVIYMFRFAYVGLRHGSSTMVEHVDAAIGTGTLRSLWWLSFWFNFLYYGAMCFIFYEKWLIDNTVFQFKDKSTEQHLKSTGKTSTTKSRNMKFLN</sequence>
<comment type="caution">
    <text evidence="14">The sequence shown here is derived from an EMBL/GenBank/DDBJ whole genome shotgun (WGS) entry which is preliminary data.</text>
</comment>
<keyword evidence="4" id="KW-0479">Metal-binding</keyword>
<evidence type="ECO:0000256" key="2">
    <source>
        <dbReference type="ARBA" id="ARBA00022679"/>
    </source>
</evidence>
<dbReference type="Gene3D" id="3.30.40.10">
    <property type="entry name" value="Zinc/RING finger domain, C3HC4 (zinc finger)"/>
    <property type="match status" value="1"/>
</dbReference>
<keyword evidence="6" id="KW-0833">Ubl conjugation pathway</keyword>
<organism evidence="14 15">
    <name type="scientific">Caenorhabditis nigoni</name>
    <dbReference type="NCBI Taxonomy" id="1611254"/>
    <lineage>
        <taxon>Eukaryota</taxon>
        <taxon>Metazoa</taxon>
        <taxon>Ecdysozoa</taxon>
        <taxon>Nematoda</taxon>
        <taxon>Chromadorea</taxon>
        <taxon>Rhabditida</taxon>
        <taxon>Rhabditina</taxon>
        <taxon>Rhabditomorpha</taxon>
        <taxon>Rhabditoidea</taxon>
        <taxon>Rhabditidae</taxon>
        <taxon>Peloderinae</taxon>
        <taxon>Caenorhabditis</taxon>
    </lineage>
</organism>
<evidence type="ECO:0000256" key="4">
    <source>
        <dbReference type="ARBA" id="ARBA00022723"/>
    </source>
</evidence>
<evidence type="ECO:0000256" key="9">
    <source>
        <dbReference type="ARBA" id="ARBA00023136"/>
    </source>
</evidence>
<evidence type="ECO:0000256" key="5">
    <source>
        <dbReference type="ARBA" id="ARBA00022771"/>
    </source>
</evidence>
<dbReference type="OrthoDB" id="264354at2759"/>
<dbReference type="GO" id="GO:0008270">
    <property type="term" value="F:zinc ion binding"/>
    <property type="evidence" value="ECO:0007669"/>
    <property type="project" value="UniProtKB-KW"/>
</dbReference>
<dbReference type="EMBL" id="PDUG01000002">
    <property type="protein sequence ID" value="PIC45829.1"/>
    <property type="molecule type" value="Genomic_DNA"/>
</dbReference>
<evidence type="ECO:0000256" key="8">
    <source>
        <dbReference type="ARBA" id="ARBA00022989"/>
    </source>
</evidence>
<dbReference type="SMART" id="SM00744">
    <property type="entry name" value="RINGv"/>
    <property type="match status" value="1"/>
</dbReference>
<dbReference type="STRING" id="1611254.A0A2G5V245"/>
<evidence type="ECO:0000256" key="3">
    <source>
        <dbReference type="ARBA" id="ARBA00022692"/>
    </source>
</evidence>
<dbReference type="AlphaFoldDB" id="A0A2G5V245"/>
<feature type="domain" description="RING-type" evidence="12">
    <location>
        <begin position="35"/>
        <end position="82"/>
    </location>
</feature>
<dbReference type="PROSITE" id="PS50089">
    <property type="entry name" value="ZF_RING_2"/>
    <property type="match status" value="1"/>
</dbReference>
<name>A0A2G5V245_9PELO</name>
<dbReference type="InterPro" id="IPR011016">
    <property type="entry name" value="Znf_RING-CH"/>
</dbReference>
<evidence type="ECO:0000256" key="10">
    <source>
        <dbReference type="PROSITE-ProRule" id="PRU00175"/>
    </source>
</evidence>
<keyword evidence="15" id="KW-1185">Reference proteome</keyword>
<accession>A0A2G5V245</accession>
<dbReference type="SUPFAM" id="SSF57850">
    <property type="entry name" value="RING/U-box"/>
    <property type="match status" value="1"/>
</dbReference>
<evidence type="ECO:0000259" key="12">
    <source>
        <dbReference type="PROSITE" id="PS50089"/>
    </source>
</evidence>
<keyword evidence="3 11" id="KW-0812">Transmembrane</keyword>
<proteinExistence type="predicted"/>
<feature type="domain" description="RING-CH-type" evidence="13">
    <location>
        <begin position="27"/>
        <end position="88"/>
    </location>
</feature>
<evidence type="ECO:0000256" key="7">
    <source>
        <dbReference type="ARBA" id="ARBA00022833"/>
    </source>
</evidence>
<dbReference type="InterPro" id="IPR001841">
    <property type="entry name" value="Znf_RING"/>
</dbReference>
<keyword evidence="8 11" id="KW-1133">Transmembrane helix</keyword>
<dbReference type="GO" id="GO:0016567">
    <property type="term" value="P:protein ubiquitination"/>
    <property type="evidence" value="ECO:0007669"/>
    <property type="project" value="TreeGrafter"/>
</dbReference>
<keyword evidence="5 10" id="KW-0863">Zinc-finger</keyword>
<dbReference type="GO" id="GO:0004842">
    <property type="term" value="F:ubiquitin-protein transferase activity"/>
    <property type="evidence" value="ECO:0007669"/>
    <property type="project" value="TreeGrafter"/>
</dbReference>
<keyword evidence="2" id="KW-0808">Transferase</keyword>
<gene>
    <name evidence="14" type="primary">Cni-marc-2</name>
    <name evidence="14" type="synonym">Cnig_chr_II.g5721</name>
    <name evidence="14" type="ORF">B9Z55_005721</name>
</gene>
<dbReference type="InterPro" id="IPR013083">
    <property type="entry name" value="Znf_RING/FYVE/PHD"/>
</dbReference>
<dbReference type="PANTHER" id="PTHR46065:SF5">
    <property type="entry name" value="RING-CH-TYPE DOMAIN-CONTAINING PROTEIN"/>
    <property type="match status" value="1"/>
</dbReference>
<feature type="transmembrane region" description="Helical" evidence="11">
    <location>
        <begin position="155"/>
        <end position="175"/>
    </location>
</feature>
<protein>
    <submittedName>
        <fullName evidence="14">Uncharacterized protein</fullName>
    </submittedName>
</protein>